<dbReference type="Proteomes" id="UP001479436">
    <property type="component" value="Unassembled WGS sequence"/>
</dbReference>
<comment type="caution">
    <text evidence="1">The sequence shown here is derived from an EMBL/GenBank/DDBJ whole genome shotgun (WGS) entry which is preliminary data.</text>
</comment>
<evidence type="ECO:0000313" key="2">
    <source>
        <dbReference type="Proteomes" id="UP001479436"/>
    </source>
</evidence>
<reference evidence="1 2" key="1">
    <citation type="submission" date="2023-04" db="EMBL/GenBank/DDBJ databases">
        <title>Genome of Basidiobolus ranarum AG-B5.</title>
        <authorList>
            <person name="Stajich J.E."/>
            <person name="Carter-House D."/>
            <person name="Gryganskyi A."/>
        </authorList>
    </citation>
    <scope>NUCLEOTIDE SEQUENCE [LARGE SCALE GENOMIC DNA]</scope>
    <source>
        <strain evidence="1 2">AG-B5</strain>
    </source>
</reference>
<proteinExistence type="predicted"/>
<sequence length="125" mass="14677">MIKHLVAKSGHLEPIYEQDGIRSIDCTRLELDSEIMRLDKPFYIQYKSHLVEHNLSKILDRCEANVRESYLDNVLSDLVCEFLVSNVVFTDSRTDGMWLFDNGIWEYHDSGSYLWLFLSDKLPKC</sequence>
<gene>
    <name evidence="1" type="ORF">K7432_018576</name>
</gene>
<evidence type="ECO:0000313" key="1">
    <source>
        <dbReference type="EMBL" id="KAK9659745.1"/>
    </source>
</evidence>
<organism evidence="1 2">
    <name type="scientific">Basidiobolus ranarum</name>
    <dbReference type="NCBI Taxonomy" id="34480"/>
    <lineage>
        <taxon>Eukaryota</taxon>
        <taxon>Fungi</taxon>
        <taxon>Fungi incertae sedis</taxon>
        <taxon>Zoopagomycota</taxon>
        <taxon>Entomophthoromycotina</taxon>
        <taxon>Basidiobolomycetes</taxon>
        <taxon>Basidiobolales</taxon>
        <taxon>Basidiobolaceae</taxon>
        <taxon>Basidiobolus</taxon>
    </lineage>
</organism>
<keyword evidence="2" id="KW-1185">Reference proteome</keyword>
<name>A0ABR2VIX0_9FUNG</name>
<feature type="non-terminal residue" evidence="1">
    <location>
        <position position="125"/>
    </location>
</feature>
<accession>A0ABR2VIX0</accession>
<protein>
    <submittedName>
        <fullName evidence="1">Uncharacterized protein</fullName>
    </submittedName>
</protein>
<dbReference type="EMBL" id="JASJQH010013451">
    <property type="protein sequence ID" value="KAK9659745.1"/>
    <property type="molecule type" value="Genomic_DNA"/>
</dbReference>